<accession>A0A8X6RL82</accession>
<organism evidence="1 2">
    <name type="scientific">Trichonephila clavipes</name>
    <name type="common">Golden silk orbweaver</name>
    <name type="synonym">Nephila clavipes</name>
    <dbReference type="NCBI Taxonomy" id="2585209"/>
    <lineage>
        <taxon>Eukaryota</taxon>
        <taxon>Metazoa</taxon>
        <taxon>Ecdysozoa</taxon>
        <taxon>Arthropoda</taxon>
        <taxon>Chelicerata</taxon>
        <taxon>Arachnida</taxon>
        <taxon>Araneae</taxon>
        <taxon>Araneomorphae</taxon>
        <taxon>Entelegynae</taxon>
        <taxon>Araneoidea</taxon>
        <taxon>Nephilidae</taxon>
        <taxon>Trichonephila</taxon>
    </lineage>
</organism>
<evidence type="ECO:0000313" key="2">
    <source>
        <dbReference type="Proteomes" id="UP000887159"/>
    </source>
</evidence>
<dbReference type="AlphaFoldDB" id="A0A8X6RL82"/>
<proteinExistence type="predicted"/>
<protein>
    <submittedName>
        <fullName evidence="1">Uncharacterized protein</fullName>
    </submittedName>
</protein>
<sequence>MMEETIWISMTAYTFYLHIEAHCKLVRVILTLHYIAVRWQLEMELVKLNHGQVTRMIPELTSPSPNDHTNRERLNLERYNVHRAPLRSESSTLLGSKSRYASEEFVTFTIRLMQPRNSF</sequence>
<dbReference type="Proteomes" id="UP000887159">
    <property type="component" value="Unassembled WGS sequence"/>
</dbReference>
<reference evidence="1" key="1">
    <citation type="submission" date="2020-08" db="EMBL/GenBank/DDBJ databases">
        <title>Multicomponent nature underlies the extraordinary mechanical properties of spider dragline silk.</title>
        <authorList>
            <person name="Kono N."/>
            <person name="Nakamura H."/>
            <person name="Mori M."/>
            <person name="Yoshida Y."/>
            <person name="Ohtoshi R."/>
            <person name="Malay A.D."/>
            <person name="Moran D.A.P."/>
            <person name="Tomita M."/>
            <person name="Numata K."/>
            <person name="Arakawa K."/>
        </authorList>
    </citation>
    <scope>NUCLEOTIDE SEQUENCE</scope>
</reference>
<evidence type="ECO:0000313" key="1">
    <source>
        <dbReference type="EMBL" id="GFX92475.1"/>
    </source>
</evidence>
<gene>
    <name evidence="1" type="ORF">TNCV_1707511</name>
</gene>
<keyword evidence="2" id="KW-1185">Reference proteome</keyword>
<comment type="caution">
    <text evidence="1">The sequence shown here is derived from an EMBL/GenBank/DDBJ whole genome shotgun (WGS) entry which is preliminary data.</text>
</comment>
<dbReference type="EMBL" id="BMAU01021147">
    <property type="protein sequence ID" value="GFX92475.1"/>
    <property type="molecule type" value="Genomic_DNA"/>
</dbReference>
<name>A0A8X6RL82_TRICX</name>